<dbReference type="InterPro" id="IPR010982">
    <property type="entry name" value="Lambda_DNA-bd_dom_sf"/>
</dbReference>
<dbReference type="EMBL" id="JOJP01000001">
    <property type="protein sequence ID" value="KEI71548.1"/>
    <property type="molecule type" value="Genomic_DNA"/>
</dbReference>
<dbReference type="Pfam" id="PF13413">
    <property type="entry name" value="HTH_25"/>
    <property type="match status" value="1"/>
</dbReference>
<keyword evidence="3" id="KW-1185">Reference proteome</keyword>
<dbReference type="CDD" id="cd00093">
    <property type="entry name" value="HTH_XRE"/>
    <property type="match status" value="1"/>
</dbReference>
<dbReference type="STRING" id="305900.GV64_13075"/>
<organism evidence="2 3">
    <name type="scientific">Endozoicomonas elysicola</name>
    <dbReference type="NCBI Taxonomy" id="305900"/>
    <lineage>
        <taxon>Bacteria</taxon>
        <taxon>Pseudomonadati</taxon>
        <taxon>Pseudomonadota</taxon>
        <taxon>Gammaproteobacteria</taxon>
        <taxon>Oceanospirillales</taxon>
        <taxon>Endozoicomonadaceae</taxon>
        <taxon>Endozoicomonas</taxon>
    </lineage>
</organism>
<dbReference type="AlphaFoldDB" id="A0A081KBM2"/>
<name>A0A081KBM2_9GAMM</name>
<dbReference type="PANTHER" id="PTHR34475">
    <property type="match status" value="1"/>
</dbReference>
<gene>
    <name evidence="2" type="ORF">GV64_13075</name>
</gene>
<evidence type="ECO:0000313" key="3">
    <source>
        <dbReference type="Proteomes" id="UP000027997"/>
    </source>
</evidence>
<accession>A0A081KBM2</accession>
<dbReference type="RefSeq" id="WP_020583163.1">
    <property type="nucleotide sequence ID" value="NZ_JOJP01000001.1"/>
</dbReference>
<dbReference type="Gene3D" id="1.10.260.40">
    <property type="entry name" value="lambda repressor-like DNA-binding domains"/>
    <property type="match status" value="1"/>
</dbReference>
<dbReference type="InterPro" id="IPR050400">
    <property type="entry name" value="Bact_Cytoskel_RodZ"/>
</dbReference>
<dbReference type="GO" id="GO:0003677">
    <property type="term" value="F:DNA binding"/>
    <property type="evidence" value="ECO:0007669"/>
    <property type="project" value="InterPro"/>
</dbReference>
<proteinExistence type="predicted"/>
<evidence type="ECO:0000313" key="2">
    <source>
        <dbReference type="EMBL" id="KEI71548.1"/>
    </source>
</evidence>
<dbReference type="eggNOG" id="COG1426">
    <property type="taxonomic scope" value="Bacteria"/>
</dbReference>
<dbReference type="InterPro" id="IPR025194">
    <property type="entry name" value="RodZ-like_C"/>
</dbReference>
<protein>
    <recommendedName>
        <fullName evidence="1">Cytoskeleton protein RodZ-like C-terminal domain-containing protein</fullName>
    </recommendedName>
</protein>
<dbReference type="PANTHER" id="PTHR34475:SF1">
    <property type="entry name" value="CYTOSKELETON PROTEIN RODZ"/>
    <property type="match status" value="1"/>
</dbReference>
<evidence type="ECO:0000259" key="1">
    <source>
        <dbReference type="Pfam" id="PF13464"/>
    </source>
</evidence>
<dbReference type="Pfam" id="PF13464">
    <property type="entry name" value="RodZ_C"/>
    <property type="match status" value="1"/>
</dbReference>
<reference evidence="2 3" key="1">
    <citation type="submission" date="2014-06" db="EMBL/GenBank/DDBJ databases">
        <title>Whole Genome Sequences of Three Symbiotic Endozoicomonas Bacteria.</title>
        <authorList>
            <person name="Neave M.J."/>
            <person name="Apprill A."/>
            <person name="Voolstra C.R."/>
        </authorList>
    </citation>
    <scope>NUCLEOTIDE SEQUENCE [LARGE SCALE GENOMIC DNA]</scope>
    <source>
        <strain evidence="2 3">DSM 22380</strain>
    </source>
</reference>
<comment type="caution">
    <text evidence="2">The sequence shown here is derived from an EMBL/GenBank/DDBJ whole genome shotgun (WGS) entry which is preliminary data.</text>
</comment>
<dbReference type="InterPro" id="IPR001387">
    <property type="entry name" value="Cro/C1-type_HTH"/>
</dbReference>
<feature type="domain" description="Cytoskeleton protein RodZ-like C-terminal" evidence="1">
    <location>
        <begin position="237"/>
        <end position="305"/>
    </location>
</feature>
<dbReference type="Proteomes" id="UP000027997">
    <property type="component" value="Unassembled WGS sequence"/>
</dbReference>
<sequence length="315" mass="33986">MSDQDTQQEEAIQPVSPGAVLAQARNSQGLSIPEVAEHLKITESYVRAIEESTFDVLPQAAFVRGYIRNYARLVGLSGEDLVKDFDHFIGNDGLDTPRLQGSKKVKPLRAHSTPSPAHALALLLVVSLGGLSYYLWNNWLDAEPAAEVAIIEEVSEQLPEYLEAVENTPLETDLEVEATVVEERASSDPSVVVEQESEQVEERPEFPPIAVDSAEIVDVTADDDVKKTVLGLGKPLVIDFSQDCWVEIKDATGEVLVSAVQKAGSSISLDVFPPVSVRFGNTPGVQNIVYDGKPVARPNSSTRVASVLLTGNGQG</sequence>